<feature type="domain" description="RRM" evidence="8">
    <location>
        <begin position="544"/>
        <end position="616"/>
    </location>
</feature>
<feature type="region of interest" description="Disordered" evidence="7">
    <location>
        <begin position="82"/>
        <end position="150"/>
    </location>
</feature>
<dbReference type="InterPro" id="IPR034418">
    <property type="entry name" value="RMB19_RRM1"/>
</dbReference>
<evidence type="ECO:0000256" key="6">
    <source>
        <dbReference type="PROSITE-ProRule" id="PRU00176"/>
    </source>
</evidence>
<feature type="region of interest" description="Disordered" evidence="7">
    <location>
        <begin position="179"/>
        <end position="217"/>
    </location>
</feature>
<evidence type="ECO:0000256" key="7">
    <source>
        <dbReference type="SAM" id="MobiDB-lite"/>
    </source>
</evidence>
<dbReference type="InterPro" id="IPR012677">
    <property type="entry name" value="Nucleotide-bd_a/b_plait_sf"/>
</dbReference>
<feature type="domain" description="RRM" evidence="8">
    <location>
        <begin position="781"/>
        <end position="861"/>
    </location>
</feature>
<dbReference type="InterPro" id="IPR034420">
    <property type="entry name" value="RBM19_RRM4"/>
</dbReference>
<keyword evidence="5" id="KW-0539">Nucleus</keyword>
<comment type="subcellular location">
    <subcellularLocation>
        <location evidence="1">Nucleus</location>
    </subcellularLocation>
</comment>
<evidence type="ECO:0000313" key="10">
    <source>
        <dbReference type="Proteomes" id="UP000002358"/>
    </source>
</evidence>
<evidence type="ECO:0000256" key="1">
    <source>
        <dbReference type="ARBA" id="ARBA00004123"/>
    </source>
</evidence>
<dbReference type="SMART" id="SM00360">
    <property type="entry name" value="RRM"/>
    <property type="match status" value="6"/>
</dbReference>
<accession>A0A7M7G5R0</accession>
<dbReference type="FunCoup" id="A0A7M7G5R0">
    <property type="interactions" value="1932"/>
</dbReference>
<feature type="domain" description="RRM" evidence="8">
    <location>
        <begin position="253"/>
        <end position="324"/>
    </location>
</feature>
<feature type="compositionally biased region" description="Acidic residues" evidence="7">
    <location>
        <begin position="662"/>
        <end position="674"/>
    </location>
</feature>
<dbReference type="FunFam" id="3.30.70.330:FF:000277">
    <property type="entry name" value="RNA binding motif protein 19"/>
    <property type="match status" value="1"/>
</dbReference>
<reference evidence="9" key="1">
    <citation type="submission" date="2021-01" db="UniProtKB">
        <authorList>
            <consortium name="EnsemblMetazoa"/>
        </authorList>
    </citation>
    <scope>IDENTIFICATION</scope>
</reference>
<dbReference type="CDD" id="cd12569">
    <property type="entry name" value="RRM4_RBM19"/>
    <property type="match status" value="1"/>
</dbReference>
<dbReference type="Proteomes" id="UP000002358">
    <property type="component" value="Chromosome 3"/>
</dbReference>
<feature type="compositionally biased region" description="Basic and acidic residues" evidence="7">
    <location>
        <begin position="652"/>
        <end position="661"/>
    </location>
</feature>
<dbReference type="GO" id="GO:0003729">
    <property type="term" value="F:mRNA binding"/>
    <property type="evidence" value="ECO:0007669"/>
    <property type="project" value="TreeGrafter"/>
</dbReference>
<dbReference type="InterPro" id="IPR051945">
    <property type="entry name" value="RRM_MRD1_RNA_proc_ribogen"/>
</dbReference>
<feature type="compositionally biased region" description="Basic and acidic residues" evidence="7">
    <location>
        <begin position="629"/>
        <end position="639"/>
    </location>
</feature>
<dbReference type="InterPro" id="IPR035979">
    <property type="entry name" value="RBD_domain_sf"/>
</dbReference>
<comment type="similarity">
    <text evidence="2">Belongs to the RRM MRD1 family.</text>
</comment>
<organism evidence="9 10">
    <name type="scientific">Nasonia vitripennis</name>
    <name type="common">Parasitic wasp</name>
    <dbReference type="NCBI Taxonomy" id="7425"/>
    <lineage>
        <taxon>Eukaryota</taxon>
        <taxon>Metazoa</taxon>
        <taxon>Ecdysozoa</taxon>
        <taxon>Arthropoda</taxon>
        <taxon>Hexapoda</taxon>
        <taxon>Insecta</taxon>
        <taxon>Pterygota</taxon>
        <taxon>Neoptera</taxon>
        <taxon>Endopterygota</taxon>
        <taxon>Hymenoptera</taxon>
        <taxon>Apocrita</taxon>
        <taxon>Proctotrupomorpha</taxon>
        <taxon>Chalcidoidea</taxon>
        <taxon>Pteromalidae</taxon>
        <taxon>Pteromalinae</taxon>
        <taxon>Nasonia</taxon>
    </lineage>
</organism>
<feature type="domain" description="RRM" evidence="8">
    <location>
        <begin position="676"/>
        <end position="759"/>
    </location>
</feature>
<dbReference type="AlphaFoldDB" id="A0A7M7G5R0"/>
<dbReference type="GO" id="GO:0005634">
    <property type="term" value="C:nucleus"/>
    <property type="evidence" value="ECO:0007669"/>
    <property type="project" value="UniProtKB-SubCell"/>
</dbReference>
<dbReference type="FunFam" id="3.30.70.330:FF:000240">
    <property type="entry name" value="RNA binding motif protein 19"/>
    <property type="match status" value="1"/>
</dbReference>
<dbReference type="PANTHER" id="PTHR48039">
    <property type="entry name" value="RNA-BINDING MOTIF PROTEIN 14B"/>
    <property type="match status" value="1"/>
</dbReference>
<feature type="compositionally biased region" description="Acidic residues" evidence="7">
    <location>
        <begin position="183"/>
        <end position="212"/>
    </location>
</feature>
<dbReference type="SMR" id="A0A7M7G5R0"/>
<feature type="domain" description="RRM" evidence="8">
    <location>
        <begin position="2"/>
        <end position="79"/>
    </location>
</feature>
<evidence type="ECO:0000259" key="8">
    <source>
        <dbReference type="PROSITE" id="PS50102"/>
    </source>
</evidence>
<dbReference type="KEGG" id="nvi:100121522"/>
<dbReference type="InterPro" id="IPR000504">
    <property type="entry name" value="RRM_dom"/>
</dbReference>
<evidence type="ECO:0000256" key="3">
    <source>
        <dbReference type="ARBA" id="ARBA00022737"/>
    </source>
</evidence>
<keyword evidence="4 6" id="KW-0694">RNA-binding</keyword>
<dbReference type="Gene3D" id="3.30.70.330">
    <property type="match status" value="6"/>
</dbReference>
<dbReference type="FunFam" id="3.30.70.330:FF:000738">
    <property type="entry name" value="RNA-binding motif protein 19"/>
    <property type="match status" value="1"/>
</dbReference>
<dbReference type="PANTHER" id="PTHR48039:SF5">
    <property type="entry name" value="RNA-BINDING PROTEIN 28"/>
    <property type="match status" value="1"/>
</dbReference>
<feature type="compositionally biased region" description="Basic and acidic residues" evidence="7">
    <location>
        <begin position="130"/>
        <end position="150"/>
    </location>
</feature>
<dbReference type="EnsemblMetazoa" id="XM_001605084">
    <property type="protein sequence ID" value="XP_001605134"/>
    <property type="gene ID" value="LOC100121522"/>
</dbReference>
<dbReference type="SUPFAM" id="SSF54928">
    <property type="entry name" value="RNA-binding domain, RBD"/>
    <property type="match status" value="5"/>
</dbReference>
<dbReference type="RefSeq" id="XP_001605134.2">
    <property type="nucleotide sequence ID" value="XM_001605084.6"/>
</dbReference>
<feature type="region of interest" description="Disordered" evidence="7">
    <location>
        <begin position="618"/>
        <end position="677"/>
    </location>
</feature>
<evidence type="ECO:0000313" key="9">
    <source>
        <dbReference type="EnsemblMetazoa" id="XP_001605134"/>
    </source>
</evidence>
<dbReference type="InterPro" id="IPR034421">
    <property type="entry name" value="RBM19_RRM6"/>
</dbReference>
<dbReference type="PROSITE" id="PS50102">
    <property type="entry name" value="RRM"/>
    <property type="match status" value="6"/>
</dbReference>
<dbReference type="InParanoid" id="A0A7M7G5R0"/>
<dbReference type="CDD" id="cd12564">
    <property type="entry name" value="RRM1_RBM19"/>
    <property type="match status" value="1"/>
</dbReference>
<keyword evidence="3" id="KW-0677">Repeat</keyword>
<sequence>MSRLIVKNLPKNVTETKLKELFSEKGIVTDVQLKYTEDRKFRRFGFVGYKTEDEASAALDFFHNSCIDTARITVERCAGLGDASKPKSWSKYAPDSKSSEAKEAPTSEPAEDGKKKKKSKKGKEEEEVDDKSGKKNKKDKEKENNKVKELLEKHKDDPLFEEFLESHTKGDKKIWSNNALLGDDNEEDPHEDKDSDDGGSGSEDESDSDEGEAIAKKNISDKEYMEALKKKSQGLKVKDIKEIDKKKGTTNFFTVKLNGLAYNHKKKDIKIFFKGMKPKSIRVPRKIKGIAYVGFKTEKLMKQALNKNKSFLDGKRIFVTKYEKSEKEEEKQDDKKGPNLRWKQQEEALKSEENVAESGRIFLRNLSYTATEDDIRKLFETYGPLSEVNLPIDMVTRKPKGFGTVTFLMPEHAVKAYSELDGSVLNGRMLHLLPAKTKTSPEDLLAQDGLSFKQKKELKAKAAAGSSHNWNTLFLGPNAVADAIANAYNTTKENVLQDGDNGASVAVRLALGETQLVQETQKFLEENGVHLNAFNQAPKARSKTVILVKNLPAGTHIREIREMFAKHGELGRVVLPPSGITALVEFIEPSEARKAFMRLAYSKFKHLPLYLEWAPDDSFTSAPPKSAKGKTDTADEKVRNNTKGNGAVKAEGGTDNKNEAKESDDEEDEDEPEPDTTLFVKNLDFRTTEEQLRKHFSKCGKLHYASVSTKKDPKNPGNKLSMGYGFVRYKFKSDCERALKELQTSNLDGKTLDLKRSERTLQTDVITTAKKTSKITEQTGTKILVRNVPFQANADEVKELFKAFGEIKSVRLPKKMVGEEKHRGFGFVEFYTKKEAKRAFKALCQSTHLYGRRLVLEWAQTDEGVEDLRKRTAKHFHEDISAKRSKKSTLDPESIGLEVDQSNK</sequence>
<protein>
    <recommendedName>
        <fullName evidence="8">RRM domain-containing protein</fullName>
    </recommendedName>
</protein>
<keyword evidence="10" id="KW-1185">Reference proteome</keyword>
<dbReference type="OrthoDB" id="439639at2759"/>
<feature type="domain" description="RRM" evidence="8">
    <location>
        <begin position="359"/>
        <end position="437"/>
    </location>
</feature>
<feature type="region of interest" description="Disordered" evidence="7">
    <location>
        <begin position="878"/>
        <end position="904"/>
    </location>
</feature>
<evidence type="ECO:0000256" key="5">
    <source>
        <dbReference type="ARBA" id="ARBA00023242"/>
    </source>
</evidence>
<dbReference type="CDD" id="cd12318">
    <property type="entry name" value="RRM5_RBM19_like"/>
    <property type="match status" value="1"/>
</dbReference>
<evidence type="ECO:0000256" key="2">
    <source>
        <dbReference type="ARBA" id="ARBA00008033"/>
    </source>
</evidence>
<dbReference type="Pfam" id="PF00076">
    <property type="entry name" value="RRM_1"/>
    <property type="match status" value="6"/>
</dbReference>
<name>A0A7M7G5R0_NASVI</name>
<evidence type="ECO:0000256" key="4">
    <source>
        <dbReference type="ARBA" id="ARBA00022884"/>
    </source>
</evidence>
<proteinExistence type="inferred from homology"/>
<dbReference type="CDD" id="cd12571">
    <property type="entry name" value="RRM6_RBM19"/>
    <property type="match status" value="1"/>
</dbReference>
<dbReference type="InterPro" id="IPR034423">
    <property type="entry name" value="RBM19_RRM5"/>
</dbReference>
<dbReference type="GeneID" id="100121522"/>